<name>A0A7C8ZUV1_OPUST</name>
<evidence type="ECO:0000313" key="1">
    <source>
        <dbReference type="EMBL" id="MBA4651636.1"/>
    </source>
</evidence>
<organism evidence="1">
    <name type="scientific">Opuntia streptacantha</name>
    <name type="common">Prickly pear cactus</name>
    <name type="synonym">Opuntia cardona</name>
    <dbReference type="NCBI Taxonomy" id="393608"/>
    <lineage>
        <taxon>Eukaryota</taxon>
        <taxon>Viridiplantae</taxon>
        <taxon>Streptophyta</taxon>
        <taxon>Embryophyta</taxon>
        <taxon>Tracheophyta</taxon>
        <taxon>Spermatophyta</taxon>
        <taxon>Magnoliopsida</taxon>
        <taxon>eudicotyledons</taxon>
        <taxon>Gunneridae</taxon>
        <taxon>Pentapetalae</taxon>
        <taxon>Caryophyllales</taxon>
        <taxon>Cactineae</taxon>
        <taxon>Cactaceae</taxon>
        <taxon>Opuntioideae</taxon>
        <taxon>Opuntia</taxon>
    </lineage>
</organism>
<sequence>MPGSHVSNKYWKTTSYFLTLMDDDGVALVVADALLLIVEMGVFNKFQEQVEEGCCRDTIKDQITENIDKDREKRLQLYADELIPFKCSYIINRRKFRVPWIGSVVGFQLLE</sequence>
<reference evidence="1" key="2">
    <citation type="submission" date="2020-07" db="EMBL/GenBank/DDBJ databases">
        <authorList>
            <person name="Vera ALvarez R."/>
            <person name="Arias-Moreno D.M."/>
            <person name="Jimenez-Jacinto V."/>
            <person name="Jimenez-Bremont J.F."/>
            <person name="Swaminathan K."/>
            <person name="Moose S.P."/>
            <person name="Guerrero-Gonzalez M.L."/>
            <person name="Marino-Ramirez L."/>
            <person name="Landsman D."/>
            <person name="Rodriguez-Kessler M."/>
            <person name="Delgado-Sanchez P."/>
        </authorList>
    </citation>
    <scope>NUCLEOTIDE SEQUENCE</scope>
    <source>
        <tissue evidence="1">Cladode</tissue>
    </source>
</reference>
<reference evidence="1" key="1">
    <citation type="journal article" date="2013" name="J. Plant Res.">
        <title>Effect of fungi and light on seed germination of three Opuntia species from semiarid lands of central Mexico.</title>
        <authorList>
            <person name="Delgado-Sanchez P."/>
            <person name="Jimenez-Bremont J.F."/>
            <person name="Guerrero-Gonzalez Mde L."/>
            <person name="Flores J."/>
        </authorList>
    </citation>
    <scope>NUCLEOTIDE SEQUENCE</scope>
    <source>
        <tissue evidence="1">Cladode</tissue>
    </source>
</reference>
<protein>
    <submittedName>
        <fullName evidence="1">Uncharacterized protein</fullName>
    </submittedName>
</protein>
<dbReference type="EMBL" id="GISG01170934">
    <property type="protein sequence ID" value="MBA4651636.1"/>
    <property type="molecule type" value="Transcribed_RNA"/>
</dbReference>
<dbReference type="AlphaFoldDB" id="A0A7C8ZUV1"/>
<accession>A0A7C8ZUV1</accession>
<proteinExistence type="predicted"/>